<dbReference type="PROSITE" id="PS50244">
    <property type="entry name" value="S5A_REDUCTASE"/>
    <property type="match status" value="1"/>
</dbReference>
<reference evidence="11 12" key="1">
    <citation type="journal article" date="2023" name="Elife">
        <title>Identification of key yeast species and microbe-microbe interactions impacting larval growth of Drosophila in the wild.</title>
        <authorList>
            <person name="Mure A."/>
            <person name="Sugiura Y."/>
            <person name="Maeda R."/>
            <person name="Honda K."/>
            <person name="Sakurai N."/>
            <person name="Takahashi Y."/>
            <person name="Watada M."/>
            <person name="Katoh T."/>
            <person name="Gotoh A."/>
            <person name="Gotoh Y."/>
            <person name="Taniguchi I."/>
            <person name="Nakamura K."/>
            <person name="Hayashi T."/>
            <person name="Katayama T."/>
            <person name="Uemura T."/>
            <person name="Hattori Y."/>
        </authorList>
    </citation>
    <scope>NUCLEOTIDE SEQUENCE [LARGE SCALE GENOMIC DNA]</scope>
    <source>
        <strain evidence="11 12">PK-24</strain>
    </source>
</reference>
<dbReference type="InterPro" id="IPR001104">
    <property type="entry name" value="3-oxo-5_a-steroid_4-DH_C"/>
</dbReference>
<evidence type="ECO:0000256" key="4">
    <source>
        <dbReference type="ARBA" id="ARBA00022692"/>
    </source>
</evidence>
<protein>
    <submittedName>
        <fullName evidence="11">Trans-2-enoyl-CoA reductase (NADPH)</fullName>
    </submittedName>
</protein>
<evidence type="ECO:0000256" key="2">
    <source>
        <dbReference type="ARBA" id="ARBA00007742"/>
    </source>
</evidence>
<accession>A0AAV5RCK4</accession>
<feature type="transmembrane region" description="Helical" evidence="9">
    <location>
        <begin position="246"/>
        <end position="263"/>
    </location>
</feature>
<name>A0AAV5RCK4_PICKL</name>
<dbReference type="PANTHER" id="PTHR10556:SF28">
    <property type="entry name" value="VERY-LONG-CHAIN ENOYL-COA REDUCTASE"/>
    <property type="match status" value="1"/>
</dbReference>
<proteinExistence type="inferred from homology"/>
<feature type="transmembrane region" description="Helical" evidence="9">
    <location>
        <begin position="163"/>
        <end position="185"/>
    </location>
</feature>
<gene>
    <name evidence="11" type="ORF">DAPK24_050760</name>
</gene>
<evidence type="ECO:0000313" key="11">
    <source>
        <dbReference type="EMBL" id="GMM48478.1"/>
    </source>
</evidence>
<dbReference type="GO" id="GO:0016627">
    <property type="term" value="F:oxidoreductase activity, acting on the CH-CH group of donors"/>
    <property type="evidence" value="ECO:0007669"/>
    <property type="project" value="InterPro"/>
</dbReference>
<dbReference type="GO" id="GO:0016020">
    <property type="term" value="C:membrane"/>
    <property type="evidence" value="ECO:0007669"/>
    <property type="project" value="UniProtKB-SubCell"/>
</dbReference>
<comment type="subcellular location">
    <subcellularLocation>
        <location evidence="1">Membrane</location>
        <topology evidence="1">Multi-pass membrane protein</topology>
    </subcellularLocation>
</comment>
<keyword evidence="6" id="KW-0560">Oxidoreductase</keyword>
<evidence type="ECO:0000256" key="7">
    <source>
        <dbReference type="ARBA" id="ARBA00023098"/>
    </source>
</evidence>
<evidence type="ECO:0000256" key="9">
    <source>
        <dbReference type="SAM" id="Phobius"/>
    </source>
</evidence>
<evidence type="ECO:0000256" key="6">
    <source>
        <dbReference type="ARBA" id="ARBA00023002"/>
    </source>
</evidence>
<dbReference type="Gene3D" id="1.20.120.1630">
    <property type="match status" value="1"/>
</dbReference>
<dbReference type="PANTHER" id="PTHR10556">
    <property type="entry name" value="3-OXO-5-ALPHA-STEROID 4-DEHYDROGENASE"/>
    <property type="match status" value="1"/>
</dbReference>
<dbReference type="GO" id="GO:0042761">
    <property type="term" value="P:very long-chain fatty acid biosynthetic process"/>
    <property type="evidence" value="ECO:0007669"/>
    <property type="project" value="TreeGrafter"/>
</dbReference>
<feature type="domain" description="3-oxo-5-alpha-steroid 4-dehydrogenase C-terminal" evidence="10">
    <location>
        <begin position="158"/>
        <end position="322"/>
    </location>
</feature>
<dbReference type="Pfam" id="PF02544">
    <property type="entry name" value="Steroid_dh"/>
    <property type="match status" value="1"/>
</dbReference>
<feature type="transmembrane region" description="Helical" evidence="9">
    <location>
        <begin position="269"/>
        <end position="294"/>
    </location>
</feature>
<organism evidence="11 12">
    <name type="scientific">Pichia kluyveri</name>
    <name type="common">Yeast</name>
    <dbReference type="NCBI Taxonomy" id="36015"/>
    <lineage>
        <taxon>Eukaryota</taxon>
        <taxon>Fungi</taxon>
        <taxon>Dikarya</taxon>
        <taxon>Ascomycota</taxon>
        <taxon>Saccharomycotina</taxon>
        <taxon>Pichiomycetes</taxon>
        <taxon>Pichiales</taxon>
        <taxon>Pichiaceae</taxon>
        <taxon>Pichia</taxon>
    </lineage>
</organism>
<evidence type="ECO:0000313" key="12">
    <source>
        <dbReference type="Proteomes" id="UP001378960"/>
    </source>
</evidence>
<dbReference type="InterPro" id="IPR039357">
    <property type="entry name" value="SRD5A/TECR"/>
</dbReference>
<feature type="transmembrane region" description="Helical" evidence="9">
    <location>
        <begin position="215"/>
        <end position="234"/>
    </location>
</feature>
<keyword evidence="12" id="KW-1185">Reference proteome</keyword>
<dbReference type="AlphaFoldDB" id="A0AAV5RCK4"/>
<evidence type="ECO:0000256" key="1">
    <source>
        <dbReference type="ARBA" id="ARBA00004141"/>
    </source>
</evidence>
<comment type="caution">
    <text evidence="11">The sequence shown here is derived from an EMBL/GenBank/DDBJ whole genome shotgun (WGS) entry which is preliminary data.</text>
</comment>
<evidence type="ECO:0000256" key="8">
    <source>
        <dbReference type="ARBA" id="ARBA00023136"/>
    </source>
</evidence>
<evidence type="ECO:0000256" key="5">
    <source>
        <dbReference type="ARBA" id="ARBA00022989"/>
    </source>
</evidence>
<evidence type="ECO:0000259" key="10">
    <source>
        <dbReference type="Pfam" id="PF02544"/>
    </source>
</evidence>
<dbReference type="Proteomes" id="UP001378960">
    <property type="component" value="Unassembled WGS sequence"/>
</dbReference>
<keyword evidence="3" id="KW-0444">Lipid biosynthesis</keyword>
<keyword evidence="7" id="KW-0443">Lipid metabolism</keyword>
<keyword evidence="4 9" id="KW-0812">Transmembrane</keyword>
<keyword evidence="5 9" id="KW-1133">Transmembrane helix</keyword>
<evidence type="ECO:0000256" key="3">
    <source>
        <dbReference type="ARBA" id="ARBA00022516"/>
    </source>
</evidence>
<sequence>MVNVIINPTSSKLKKINCDTTPSTTLSAIIDAYAKKNNVSDPNRIKFSYVFNDKPDSKSKGKKVTLKNYLTLEENGLDFSKNPTINVYAKDVGPQIGWRLVYFIEYLGPMIIHSLFYYLYYSPRQMNFTQLAAFNITLLHYLKREYETLFIHSFSADTMPLAYLFRNSGHYWIFNGLFIAFSIYAPQYKYTNNTSTKFWSFIHHVENRSLDELKWYIGAMIIFEICNLYSHILLRRLRSDGSREHKIPYGFAFKFVSFPNYFFESLSWAVFALMVNNWSGYLFFVVGTGTMMMWAKQKHAKYKKTFGDKYPKNRKAMFPFFF</sequence>
<dbReference type="EMBL" id="BTGB01000009">
    <property type="protein sequence ID" value="GMM48478.1"/>
    <property type="molecule type" value="Genomic_DNA"/>
</dbReference>
<feature type="transmembrane region" description="Helical" evidence="9">
    <location>
        <begin position="100"/>
        <end position="120"/>
    </location>
</feature>
<comment type="similarity">
    <text evidence="2">Belongs to the steroid 5-alpha reductase family.</text>
</comment>
<keyword evidence="8 9" id="KW-0472">Membrane</keyword>